<dbReference type="InterPro" id="IPR023578">
    <property type="entry name" value="Ras_GEF_dom_sf"/>
</dbReference>
<dbReference type="PROSITE" id="PS50020">
    <property type="entry name" value="WW_DOMAIN_2"/>
    <property type="match status" value="2"/>
</dbReference>
<feature type="domain" description="WW" evidence="8">
    <location>
        <begin position="207"/>
        <end position="241"/>
    </location>
</feature>
<dbReference type="Proteomes" id="UP000193560">
    <property type="component" value="Unassembled WGS sequence"/>
</dbReference>
<dbReference type="Gene3D" id="1.10.840.10">
    <property type="entry name" value="Ras guanine-nucleotide exchange factors catalytic domain"/>
    <property type="match status" value="1"/>
</dbReference>
<dbReference type="PROSITE" id="PS00720">
    <property type="entry name" value="RASGEF"/>
    <property type="match status" value="1"/>
</dbReference>
<feature type="domain" description="N-terminal Ras-GEF" evidence="9">
    <location>
        <begin position="875"/>
        <end position="1004"/>
    </location>
</feature>
<evidence type="ECO:0000256" key="3">
    <source>
        <dbReference type="PROSITE-ProRule" id="PRU00168"/>
    </source>
</evidence>
<feature type="region of interest" description="Disordered" evidence="5">
    <location>
        <begin position="184"/>
        <end position="205"/>
    </location>
</feature>
<dbReference type="Gene3D" id="2.20.70.10">
    <property type="match status" value="2"/>
</dbReference>
<dbReference type="GO" id="GO:0005085">
    <property type="term" value="F:guanyl-nucleotide exchange factor activity"/>
    <property type="evidence" value="ECO:0007669"/>
    <property type="project" value="UniProtKB-KW"/>
</dbReference>
<feature type="region of interest" description="Disordered" evidence="5">
    <location>
        <begin position="768"/>
        <end position="791"/>
    </location>
</feature>
<dbReference type="InterPro" id="IPR001895">
    <property type="entry name" value="RASGEF_cat_dom"/>
</dbReference>
<keyword evidence="11" id="KW-1185">Reference proteome</keyword>
<dbReference type="SMART" id="SM00229">
    <property type="entry name" value="RasGEFN"/>
    <property type="match status" value="1"/>
</dbReference>
<dbReference type="PANTHER" id="PTHR23113:SF368">
    <property type="entry name" value="CELL DIVISION CONTROL PROTEIN 25"/>
    <property type="match status" value="1"/>
</dbReference>
<proteinExistence type="predicted"/>
<feature type="compositionally biased region" description="Low complexity" evidence="5">
    <location>
        <begin position="83"/>
        <end position="93"/>
    </location>
</feature>
<evidence type="ECO:0000259" key="9">
    <source>
        <dbReference type="PROSITE" id="PS50212"/>
    </source>
</evidence>
<feature type="compositionally biased region" description="Low complexity" evidence="5">
    <location>
        <begin position="772"/>
        <end position="787"/>
    </location>
</feature>
<protein>
    <submittedName>
        <fullName evidence="10">Ras guanine nucleotide exchange factor domain-containing protein</fullName>
    </submittedName>
</protein>
<dbReference type="Pfam" id="PF00617">
    <property type="entry name" value="RasGEF"/>
    <property type="match status" value="1"/>
</dbReference>
<feature type="region of interest" description="Disordered" evidence="5">
    <location>
        <begin position="361"/>
        <end position="388"/>
    </location>
</feature>
<evidence type="ECO:0000256" key="4">
    <source>
        <dbReference type="PROSITE-ProRule" id="PRU00192"/>
    </source>
</evidence>
<evidence type="ECO:0000313" key="11">
    <source>
        <dbReference type="Proteomes" id="UP000193560"/>
    </source>
</evidence>
<dbReference type="SMART" id="SM00147">
    <property type="entry name" value="RasGEF"/>
    <property type="match status" value="1"/>
</dbReference>
<accession>A0A1X2IA06</accession>
<feature type="compositionally biased region" description="Basic and acidic residues" evidence="5">
    <location>
        <begin position="309"/>
        <end position="325"/>
    </location>
</feature>
<feature type="domain" description="Ras-GEF" evidence="7">
    <location>
        <begin position="1042"/>
        <end position="1281"/>
    </location>
</feature>
<sequence>MAYPPLPEIICRVRAIYPFQSNERASLSFQPGDEIDVLTQLDSGWWDGWCNGMRGWFPCNYVQVITDDAEPDQLGEEQETASQQQQQQQQQQQKQRRPRQQKQHNTVYSASSSSQTNSSGSHSTSNNSIYQPSPQRRQKKKTSKNMDHRLSFLAYPQTPQQQQDFDEEDIDSTSTFHRYQQQQFNEHEEDDYDHDGDDDDDDRQMNASLPDGWTLMMADDGKTIYYYNHLTGGMRFKHPGILDSDEDDDDDINALGDEDEDQVIHGLGGRGIGTSSSISGYSTGRSISHRFNERKIITTHSLKKRLSVDSDHMGGHTAEPAHLDDDPPASNDNVMASWVQRETPQGRPYFCNLITQETTWNEDEIDPTTGHLRSRQQESEESEDEPLELPATPMTAVTTTSLDDGDDTMTWSKLSSDIALAIHQLDNNITQQHTNLVAQTSVVVESIRVMLYASGAMDGAQNQVPALREPRRAVMASLSKLVLSSKMASEDGDSMGSHGGDGNAVAKVRRDAGDVLSAVRNFVTSCQQCHVEVGAVNPCLVVSENNNNDNNNNKESSSSTGMKFSDSGVGIMSKSNTMATAAVASAKYPLNQDLVVSLRTHGNQIYGSTEALATSVAFLLTLGSPESKGEGGGLQRLRHQTHPLYQDSAEEEKAKANVVHLFKSLSGHVSQFLCILEAMDAVPAAIVDVASELPSLAAYREDKQRLYGDMGRLFHRVQHVTDPLQARDVAVDALTHCLGELEQAIDAVLLDVGEMVQQRRAWMIRQDKKDTPTTATATATPTSTNTSVMMRTKTPPPTLHPMMDGLISVHGDISPIHGQFSDFDDDDRSVSVMGGERRGTLASLRKRTKPLMDDKASVHWFLAPDYQPDELLFGNDNNVKGGTLAALVERLTMHDSFDTSYIATFLLTYRSFCTTEEFMNLLQARYNMQAPEELTPEQLEYWTETKQKLVRLRVFNVLKNWLENYYDEEDEFILGRLEFFTNTVIRDASSFSADQLNRLIRKRKEADRHQSGLKKLVPTVSTGGPLPIMPKNIFAIRLLDTDPLEMARQLSVLDFKLYSGIRPIECLNKAWSRDTVKPVAVNVIQSIDYCNRLTSWVTDSILSYEEAKKRVVMIKYWAQVAERCRHMNNYNTCMAIISAFDNSAIGRLKKTWDLLGNRTGQVLSQIRKLMGANRNFTAYRDMVHSVNPPCIPFLGIYLQDLTFIEDGNPDNLKTTTASHPSLINFAKRQKCAEVILEIKQFQSPPYTFQGVPELQDFIKSHLETNRDVESLYERSLLLEPRDSSLISYS</sequence>
<dbReference type="SUPFAM" id="SSF51045">
    <property type="entry name" value="WW domain"/>
    <property type="match status" value="2"/>
</dbReference>
<dbReference type="InterPro" id="IPR001452">
    <property type="entry name" value="SH3_domain"/>
</dbReference>
<dbReference type="Gene3D" id="1.20.870.10">
    <property type="entry name" value="Son of sevenless (SoS) protein Chain: S domain 1"/>
    <property type="match status" value="1"/>
</dbReference>
<dbReference type="PROSITE" id="PS50212">
    <property type="entry name" value="RASGEF_NTER"/>
    <property type="match status" value="1"/>
</dbReference>
<dbReference type="InterPro" id="IPR036964">
    <property type="entry name" value="RASGEF_cat_dom_sf"/>
</dbReference>
<reference evidence="10 11" key="1">
    <citation type="submission" date="2016-07" db="EMBL/GenBank/DDBJ databases">
        <title>Pervasive Adenine N6-methylation of Active Genes in Fungi.</title>
        <authorList>
            <consortium name="DOE Joint Genome Institute"/>
            <person name="Mondo S.J."/>
            <person name="Dannebaum R.O."/>
            <person name="Kuo R.C."/>
            <person name="Labutti K."/>
            <person name="Haridas S."/>
            <person name="Kuo A."/>
            <person name="Salamov A."/>
            <person name="Ahrendt S.R."/>
            <person name="Lipzen A."/>
            <person name="Sullivan W."/>
            <person name="Andreopoulos W.B."/>
            <person name="Clum A."/>
            <person name="Lindquist E."/>
            <person name="Daum C."/>
            <person name="Ramamoorthy G.K."/>
            <person name="Gryganskyi A."/>
            <person name="Culley D."/>
            <person name="Magnuson J.K."/>
            <person name="James T.Y."/>
            <person name="O'Malley M.A."/>
            <person name="Stajich J.E."/>
            <person name="Spatafora J.W."/>
            <person name="Visel A."/>
            <person name="Grigoriev I.V."/>
        </authorList>
    </citation>
    <scope>NUCLEOTIDE SEQUENCE [LARGE SCALE GENOMIC DNA]</scope>
    <source>
        <strain evidence="10 11">NRRL 1336</strain>
    </source>
</reference>
<dbReference type="InterPro" id="IPR056685">
    <property type="entry name" value="DUF7783"/>
</dbReference>
<feature type="domain" description="SH3" evidence="6">
    <location>
        <begin position="8"/>
        <end position="67"/>
    </location>
</feature>
<dbReference type="GO" id="GO:0007265">
    <property type="term" value="P:Ras protein signal transduction"/>
    <property type="evidence" value="ECO:0007669"/>
    <property type="project" value="TreeGrafter"/>
</dbReference>
<organism evidence="10 11">
    <name type="scientific">Absidia repens</name>
    <dbReference type="NCBI Taxonomy" id="90262"/>
    <lineage>
        <taxon>Eukaryota</taxon>
        <taxon>Fungi</taxon>
        <taxon>Fungi incertae sedis</taxon>
        <taxon>Mucoromycota</taxon>
        <taxon>Mucoromycotina</taxon>
        <taxon>Mucoromycetes</taxon>
        <taxon>Mucorales</taxon>
        <taxon>Cunninghamellaceae</taxon>
        <taxon>Absidia</taxon>
    </lineage>
</organism>
<evidence type="ECO:0000256" key="1">
    <source>
        <dbReference type="ARBA" id="ARBA00022443"/>
    </source>
</evidence>
<keyword evidence="2 3" id="KW-0344">Guanine-nucleotide releasing factor</keyword>
<dbReference type="SMART" id="SM00456">
    <property type="entry name" value="WW"/>
    <property type="match status" value="2"/>
</dbReference>
<feature type="compositionally biased region" description="Acidic residues" evidence="5">
    <location>
        <begin position="187"/>
        <end position="202"/>
    </location>
</feature>
<feature type="region of interest" description="Disordered" evidence="5">
    <location>
        <begin position="73"/>
        <end position="145"/>
    </location>
</feature>
<evidence type="ECO:0000256" key="5">
    <source>
        <dbReference type="SAM" id="MobiDB-lite"/>
    </source>
</evidence>
<comment type="caution">
    <text evidence="10">The sequence shown here is derived from an EMBL/GenBank/DDBJ whole genome shotgun (WGS) entry which is preliminary data.</text>
</comment>
<dbReference type="CDD" id="cd00155">
    <property type="entry name" value="RasGEF"/>
    <property type="match status" value="1"/>
</dbReference>
<dbReference type="Pfam" id="PF00018">
    <property type="entry name" value="SH3_1"/>
    <property type="match status" value="1"/>
</dbReference>
<dbReference type="InterPro" id="IPR036020">
    <property type="entry name" value="WW_dom_sf"/>
</dbReference>
<feature type="region of interest" description="Disordered" evidence="5">
    <location>
        <begin position="309"/>
        <end position="329"/>
    </location>
</feature>
<dbReference type="Pfam" id="PF00618">
    <property type="entry name" value="RasGEF_N"/>
    <property type="match status" value="1"/>
</dbReference>
<evidence type="ECO:0000259" key="7">
    <source>
        <dbReference type="PROSITE" id="PS50009"/>
    </source>
</evidence>
<dbReference type="CDD" id="cd06224">
    <property type="entry name" value="REM"/>
    <property type="match status" value="1"/>
</dbReference>
<dbReference type="PANTHER" id="PTHR23113">
    <property type="entry name" value="GUANINE NUCLEOTIDE EXCHANGE FACTOR"/>
    <property type="match status" value="1"/>
</dbReference>
<feature type="compositionally biased region" description="Low complexity" evidence="5">
    <location>
        <begin position="103"/>
        <end position="128"/>
    </location>
</feature>
<dbReference type="SUPFAM" id="SSF48366">
    <property type="entry name" value="Ras GEF"/>
    <property type="match status" value="1"/>
</dbReference>
<dbReference type="OrthoDB" id="546434at2759"/>
<evidence type="ECO:0000259" key="8">
    <source>
        <dbReference type="PROSITE" id="PS50020"/>
    </source>
</evidence>
<gene>
    <name evidence="10" type="ORF">BCR42DRAFT_379313</name>
</gene>
<dbReference type="EMBL" id="MCGE01000019">
    <property type="protein sequence ID" value="ORZ12364.1"/>
    <property type="molecule type" value="Genomic_DNA"/>
</dbReference>
<evidence type="ECO:0000259" key="6">
    <source>
        <dbReference type="PROSITE" id="PS50002"/>
    </source>
</evidence>
<name>A0A1X2IA06_9FUNG</name>
<dbReference type="SMART" id="SM00326">
    <property type="entry name" value="SH3"/>
    <property type="match status" value="1"/>
</dbReference>
<dbReference type="GO" id="GO:0005886">
    <property type="term" value="C:plasma membrane"/>
    <property type="evidence" value="ECO:0007669"/>
    <property type="project" value="TreeGrafter"/>
</dbReference>
<dbReference type="STRING" id="90262.A0A1X2IA06"/>
<dbReference type="InterPro" id="IPR008937">
    <property type="entry name" value="Ras-like_GEF"/>
</dbReference>
<dbReference type="Gene3D" id="2.30.30.40">
    <property type="entry name" value="SH3 Domains"/>
    <property type="match status" value="1"/>
</dbReference>
<evidence type="ECO:0000256" key="2">
    <source>
        <dbReference type="ARBA" id="ARBA00022658"/>
    </source>
</evidence>
<dbReference type="InterPro" id="IPR001202">
    <property type="entry name" value="WW_dom"/>
</dbReference>
<dbReference type="InterPro" id="IPR000651">
    <property type="entry name" value="Ras-like_Gua-exchang_fac_N"/>
</dbReference>
<dbReference type="Pfam" id="PF25006">
    <property type="entry name" value="DUF7783"/>
    <property type="match status" value="1"/>
</dbReference>
<dbReference type="Pfam" id="PF00397">
    <property type="entry name" value="WW"/>
    <property type="match status" value="1"/>
</dbReference>
<evidence type="ECO:0000313" key="10">
    <source>
        <dbReference type="EMBL" id="ORZ12364.1"/>
    </source>
</evidence>
<feature type="domain" description="WW" evidence="8">
    <location>
        <begin position="332"/>
        <end position="365"/>
    </location>
</feature>
<dbReference type="InterPro" id="IPR036028">
    <property type="entry name" value="SH3-like_dom_sf"/>
</dbReference>
<keyword evidence="1 4" id="KW-0728">SH3 domain</keyword>
<dbReference type="SUPFAM" id="SSF50044">
    <property type="entry name" value="SH3-domain"/>
    <property type="match status" value="1"/>
</dbReference>
<dbReference type="CDD" id="cd00201">
    <property type="entry name" value="WW"/>
    <property type="match status" value="1"/>
</dbReference>
<dbReference type="PROSITE" id="PS50002">
    <property type="entry name" value="SH3"/>
    <property type="match status" value="1"/>
</dbReference>
<dbReference type="PROSITE" id="PS50009">
    <property type="entry name" value="RASGEF_CAT"/>
    <property type="match status" value="1"/>
</dbReference>
<dbReference type="InterPro" id="IPR019804">
    <property type="entry name" value="Ras_G-nucl-exch_fac_CS"/>
</dbReference>